<gene>
    <name evidence="1" type="ORF">E9934_06895</name>
</gene>
<organism evidence="1 2">
    <name type="scientific">Nocardioides caeni</name>
    <dbReference type="NCBI Taxonomy" id="574700"/>
    <lineage>
        <taxon>Bacteria</taxon>
        <taxon>Bacillati</taxon>
        <taxon>Actinomycetota</taxon>
        <taxon>Actinomycetes</taxon>
        <taxon>Propionibacteriales</taxon>
        <taxon>Nocardioidaceae</taxon>
        <taxon>Nocardioides</taxon>
    </lineage>
</organism>
<keyword evidence="2" id="KW-1185">Reference proteome</keyword>
<dbReference type="EMBL" id="STGW01000003">
    <property type="protein sequence ID" value="THV16056.1"/>
    <property type="molecule type" value="Genomic_DNA"/>
</dbReference>
<dbReference type="Proteomes" id="UP000307087">
    <property type="component" value="Unassembled WGS sequence"/>
</dbReference>
<name>A0A4V4HKX1_9ACTN</name>
<evidence type="ECO:0000313" key="2">
    <source>
        <dbReference type="Proteomes" id="UP000307087"/>
    </source>
</evidence>
<evidence type="ECO:0000313" key="1">
    <source>
        <dbReference type="EMBL" id="THV16056.1"/>
    </source>
</evidence>
<accession>A0A4V4HKX1</accession>
<dbReference type="RefSeq" id="WP_136562151.1">
    <property type="nucleotide sequence ID" value="NZ_BAABLS010000010.1"/>
</dbReference>
<reference evidence="1 2" key="1">
    <citation type="journal article" date="2009" name="Int. J. Syst. Evol. Microbiol.">
        <title>Nocardioides caeni sp. nov., isolated from wastewater.</title>
        <authorList>
            <person name="Yoon J.H."/>
            <person name="Kang S.J."/>
            <person name="Park S."/>
            <person name="Kim W."/>
            <person name="Oh T.K."/>
        </authorList>
    </citation>
    <scope>NUCLEOTIDE SEQUENCE [LARGE SCALE GENOMIC DNA]</scope>
    <source>
        <strain evidence="1 2">DSM 23134</strain>
    </source>
</reference>
<dbReference type="AlphaFoldDB" id="A0A4V4HKX1"/>
<sequence>MGEPADSVYEASLVQIRSWRDALAEGLLAFICMALWLPSKDPKFTVVVRRRDQTDDGVGVRDARRRREAEAQLLEIRILLRASSAEEVRAALPLEA</sequence>
<comment type="caution">
    <text evidence="1">The sequence shown here is derived from an EMBL/GenBank/DDBJ whole genome shotgun (WGS) entry which is preliminary data.</text>
</comment>
<protein>
    <submittedName>
        <fullName evidence="1">Uncharacterized protein</fullName>
    </submittedName>
</protein>
<proteinExistence type="predicted"/>